<feature type="signal peptide" evidence="1">
    <location>
        <begin position="1"/>
        <end position="23"/>
    </location>
</feature>
<dbReference type="PROSITE" id="PS51485">
    <property type="entry name" value="PHYTOCYANIN"/>
    <property type="match status" value="1"/>
</dbReference>
<dbReference type="PANTHER" id="PTHR34052">
    <property type="entry name" value="GLYCINE-RICH PROTEIN-LIKE"/>
    <property type="match status" value="1"/>
</dbReference>
<dbReference type="OMA" id="TEWAFQN"/>
<dbReference type="OrthoDB" id="1839683at2759"/>
<proteinExistence type="predicted"/>
<dbReference type="SUPFAM" id="SSF49503">
    <property type="entry name" value="Cupredoxins"/>
    <property type="match status" value="1"/>
</dbReference>
<evidence type="ECO:0000256" key="1">
    <source>
        <dbReference type="SAM" id="SignalP"/>
    </source>
</evidence>
<comment type="caution">
    <text evidence="3">The sequence shown here is derived from an EMBL/GenBank/DDBJ whole genome shotgun (WGS) entry which is preliminary data.</text>
</comment>
<dbReference type="EMBL" id="JABCRI010000005">
    <property type="protein sequence ID" value="KAF8406345.1"/>
    <property type="molecule type" value="Genomic_DNA"/>
</dbReference>
<dbReference type="InterPro" id="IPR003245">
    <property type="entry name" value="Phytocyanin_dom"/>
</dbReference>
<protein>
    <recommendedName>
        <fullName evidence="2">Phytocyanin domain-containing protein</fullName>
    </recommendedName>
</protein>
<dbReference type="InterPro" id="IPR008972">
    <property type="entry name" value="Cupredoxin"/>
</dbReference>
<dbReference type="PANTHER" id="PTHR34052:SF1">
    <property type="entry name" value="OS06G0216700 PROTEIN"/>
    <property type="match status" value="1"/>
</dbReference>
<evidence type="ECO:0000313" key="4">
    <source>
        <dbReference type="Proteomes" id="UP000655225"/>
    </source>
</evidence>
<accession>A0A834ZJ10</accession>
<dbReference type="Gene3D" id="2.60.40.420">
    <property type="entry name" value="Cupredoxins - blue copper proteins"/>
    <property type="match status" value="1"/>
</dbReference>
<evidence type="ECO:0000313" key="3">
    <source>
        <dbReference type="EMBL" id="KAF8406345.1"/>
    </source>
</evidence>
<feature type="domain" description="Phytocyanin" evidence="2">
    <location>
        <begin position="24"/>
        <end position="138"/>
    </location>
</feature>
<gene>
    <name evidence="3" type="ORF">HHK36_008432</name>
</gene>
<keyword evidence="1" id="KW-0732">Signal</keyword>
<reference evidence="3 4" key="1">
    <citation type="submission" date="2020-04" db="EMBL/GenBank/DDBJ databases">
        <title>Plant Genome Project.</title>
        <authorList>
            <person name="Zhang R.-G."/>
        </authorList>
    </citation>
    <scope>NUCLEOTIDE SEQUENCE [LARGE SCALE GENOMIC DNA]</scope>
    <source>
        <strain evidence="3">YNK0</strain>
        <tissue evidence="3">Leaf</tissue>
    </source>
</reference>
<dbReference type="AlphaFoldDB" id="A0A834ZJ10"/>
<dbReference type="Proteomes" id="UP000655225">
    <property type="component" value="Unassembled WGS sequence"/>
</dbReference>
<feature type="chain" id="PRO_5032620489" description="Phytocyanin domain-containing protein" evidence="1">
    <location>
        <begin position="24"/>
        <end position="147"/>
    </location>
</feature>
<organism evidence="3 4">
    <name type="scientific">Tetracentron sinense</name>
    <name type="common">Spur-leaf</name>
    <dbReference type="NCBI Taxonomy" id="13715"/>
    <lineage>
        <taxon>Eukaryota</taxon>
        <taxon>Viridiplantae</taxon>
        <taxon>Streptophyta</taxon>
        <taxon>Embryophyta</taxon>
        <taxon>Tracheophyta</taxon>
        <taxon>Spermatophyta</taxon>
        <taxon>Magnoliopsida</taxon>
        <taxon>Trochodendrales</taxon>
        <taxon>Trochodendraceae</taxon>
        <taxon>Tetracentron</taxon>
    </lineage>
</organism>
<keyword evidence="4" id="KW-1185">Reference proteome</keyword>
<dbReference type="GO" id="GO:0009055">
    <property type="term" value="F:electron transfer activity"/>
    <property type="evidence" value="ECO:0007669"/>
    <property type="project" value="InterPro"/>
</dbReference>
<evidence type="ECO:0000259" key="2">
    <source>
        <dbReference type="PROSITE" id="PS51485"/>
    </source>
</evidence>
<sequence length="147" mass="16310">MAFSYGHGIVLLVTASMLAVSLANMVTVGGSENWHFGFNYTDWALQHGPFYLNDTLVFKYDPPNSTTFPHSVYLLPNLWSFLECDLRRAKLVANVAQGGGNGFGFVLKKLQPHYFACGERNGFHCKVGLMKFLVMPMPGCIDRAGKI</sequence>
<name>A0A834ZJ10_TETSI</name>